<dbReference type="PANTHER" id="PTHR34142">
    <property type="entry name" value="ENDO-BETA-1,4-GLUCANASE A"/>
    <property type="match status" value="1"/>
</dbReference>
<dbReference type="Gene3D" id="3.20.20.80">
    <property type="entry name" value="Glycosidases"/>
    <property type="match status" value="1"/>
</dbReference>
<dbReference type="RefSeq" id="WP_302884620.1">
    <property type="nucleotide sequence ID" value="NZ_JAUMIT010000005.1"/>
</dbReference>
<gene>
    <name evidence="5" type="ORF">QVZ41_10965</name>
</gene>
<reference evidence="5" key="1">
    <citation type="submission" date="2023-07" db="EMBL/GenBank/DDBJ databases">
        <title>Wenyingzhuangia sp. chi5 genome sequencing and assembly.</title>
        <authorList>
            <person name="Park S."/>
        </authorList>
    </citation>
    <scope>NUCLEOTIDE SEQUENCE</scope>
    <source>
        <strain evidence="5">Chi5</strain>
    </source>
</reference>
<dbReference type="SUPFAM" id="SSF51445">
    <property type="entry name" value="(Trans)glycosidases"/>
    <property type="match status" value="1"/>
</dbReference>
<accession>A0ABT8VTQ4</accession>
<dbReference type="GO" id="GO:0016787">
    <property type="term" value="F:hydrolase activity"/>
    <property type="evidence" value="ECO:0007669"/>
    <property type="project" value="UniProtKB-KW"/>
</dbReference>
<keyword evidence="1 3" id="KW-0378">Hydrolase</keyword>
<proteinExistence type="inferred from homology"/>
<dbReference type="InterPro" id="IPR017853">
    <property type="entry name" value="GH"/>
</dbReference>
<evidence type="ECO:0000256" key="1">
    <source>
        <dbReference type="ARBA" id="ARBA00022801"/>
    </source>
</evidence>
<evidence type="ECO:0000313" key="6">
    <source>
        <dbReference type="Proteomes" id="UP001168642"/>
    </source>
</evidence>
<organism evidence="5 6">
    <name type="scientific">Wenyingzhuangia gilva</name>
    <dbReference type="NCBI Taxonomy" id="3057677"/>
    <lineage>
        <taxon>Bacteria</taxon>
        <taxon>Pseudomonadati</taxon>
        <taxon>Bacteroidota</taxon>
        <taxon>Flavobacteriia</taxon>
        <taxon>Flavobacteriales</taxon>
        <taxon>Flavobacteriaceae</taxon>
        <taxon>Wenyingzhuangia</taxon>
    </lineage>
</organism>
<dbReference type="PANTHER" id="PTHR34142:SF1">
    <property type="entry name" value="GLYCOSIDE HYDROLASE FAMILY 5 DOMAIN-CONTAINING PROTEIN"/>
    <property type="match status" value="1"/>
</dbReference>
<comment type="similarity">
    <text evidence="3">Belongs to the glycosyl hydrolase 5 (cellulase A) family.</text>
</comment>
<evidence type="ECO:0000259" key="4">
    <source>
        <dbReference type="Pfam" id="PF00150"/>
    </source>
</evidence>
<dbReference type="Proteomes" id="UP001168642">
    <property type="component" value="Unassembled WGS sequence"/>
</dbReference>
<evidence type="ECO:0000313" key="5">
    <source>
        <dbReference type="EMBL" id="MDO3695359.1"/>
    </source>
</evidence>
<evidence type="ECO:0000256" key="3">
    <source>
        <dbReference type="RuleBase" id="RU361153"/>
    </source>
</evidence>
<dbReference type="EMBL" id="JAUMIT010000005">
    <property type="protein sequence ID" value="MDO3695359.1"/>
    <property type="molecule type" value="Genomic_DNA"/>
</dbReference>
<comment type="caution">
    <text evidence="5">The sequence shown here is derived from an EMBL/GenBank/DDBJ whole genome shotgun (WGS) entry which is preliminary data.</text>
</comment>
<name>A0ABT8VTQ4_9FLAO</name>
<protein>
    <submittedName>
        <fullName evidence="5">Glycoside hydrolase family 5 protein</fullName>
    </submittedName>
</protein>
<evidence type="ECO:0000256" key="2">
    <source>
        <dbReference type="ARBA" id="ARBA00023295"/>
    </source>
</evidence>
<feature type="domain" description="Glycoside hydrolase family 5" evidence="4">
    <location>
        <begin position="39"/>
        <end position="304"/>
    </location>
</feature>
<dbReference type="InterPro" id="IPR001547">
    <property type="entry name" value="Glyco_hydro_5"/>
</dbReference>
<keyword evidence="6" id="KW-1185">Reference proteome</keyword>
<sequence>MKNFKVKSIFVFCLLFSTVIFSQKKLDRIKVEKNNFVLNGKTVVFRGYNTSDPAKLMTQEHWNKAYFKEIKNWGGNIVRFPVHPTAWTKLGKENYLKLIDDGVTWATELGMYVIIDWHSIGNLQTEMYQDDMYDTTLKQTYDFWRTIAAKYGKNTTVAFYELYNEPTTYNNTLGTATWEVWKKINEEIITIIRANGGEGIPLVAGFNWAYDLTPVKENPIEAEGIAYVCHPYPEKRAKPWEDQWTADWGFVKDKYPLILTEIGFCGPEDVGHHHPVIGDESYGDAITNYSDANEISYLIWVFDPNWAPRLFKDWSFEPSRHGQYFKKKISSY</sequence>
<dbReference type="Pfam" id="PF00150">
    <property type="entry name" value="Cellulase"/>
    <property type="match status" value="1"/>
</dbReference>
<keyword evidence="2 3" id="KW-0326">Glycosidase</keyword>